<evidence type="ECO:0000313" key="1">
    <source>
        <dbReference type="EMBL" id="NOU95595.1"/>
    </source>
</evidence>
<evidence type="ECO:0000313" key="2">
    <source>
        <dbReference type="Proteomes" id="UP000641588"/>
    </source>
</evidence>
<keyword evidence="2" id="KW-1185">Reference proteome</keyword>
<dbReference type="RefSeq" id="WP_171653813.1">
    <property type="nucleotide sequence ID" value="NZ_WHOD01000071.1"/>
</dbReference>
<gene>
    <name evidence="1" type="ORF">GC093_20515</name>
</gene>
<accession>A0A972GZ86</accession>
<reference evidence="1" key="1">
    <citation type="submission" date="2019-10" db="EMBL/GenBank/DDBJ databases">
        <title>Description of Paenibacillus glebae sp. nov.</title>
        <authorList>
            <person name="Carlier A."/>
            <person name="Qi S."/>
        </authorList>
    </citation>
    <scope>NUCLEOTIDE SEQUENCE</scope>
    <source>
        <strain evidence="1">LMG 31456</strain>
    </source>
</reference>
<protein>
    <submittedName>
        <fullName evidence="1">Uncharacterized protein</fullName>
    </submittedName>
</protein>
<sequence>MFNLFAKVTKTADLSAELKKQLNELAGTQVFIGVPDGSDSNWSEDITNAELLYVHTHGVRQKEMREEMNPKVESGELTYSKAVQMYLHTHGSPLWHSPPRPVIEPALESKKEVIAKQLRKVAEFALDGQDYEVELQKAGLLGQNIARAWFDDPSNGWAPNSPVTEEAKGSDRPLIDTGELRKSIMYVVEKGNKA</sequence>
<dbReference type="Proteomes" id="UP000641588">
    <property type="component" value="Unassembled WGS sequence"/>
</dbReference>
<name>A0A972GZ86_9BACL</name>
<dbReference type="AlphaFoldDB" id="A0A972GZ86"/>
<dbReference type="EMBL" id="WHOD01000071">
    <property type="protein sequence ID" value="NOU95595.1"/>
    <property type="molecule type" value="Genomic_DNA"/>
</dbReference>
<proteinExistence type="predicted"/>
<comment type="caution">
    <text evidence="1">The sequence shown here is derived from an EMBL/GenBank/DDBJ whole genome shotgun (WGS) entry which is preliminary data.</text>
</comment>
<organism evidence="1 2">
    <name type="scientific">Paenibacillus foliorum</name>
    <dbReference type="NCBI Taxonomy" id="2654974"/>
    <lineage>
        <taxon>Bacteria</taxon>
        <taxon>Bacillati</taxon>
        <taxon>Bacillota</taxon>
        <taxon>Bacilli</taxon>
        <taxon>Bacillales</taxon>
        <taxon>Paenibacillaceae</taxon>
        <taxon>Paenibacillus</taxon>
    </lineage>
</organism>